<protein>
    <submittedName>
        <fullName evidence="1">DUF2974 domain-containing protein</fullName>
    </submittedName>
</protein>
<dbReference type="EMBL" id="JAGQFT020000004">
    <property type="protein sequence ID" value="MBS7457148.1"/>
    <property type="molecule type" value="Genomic_DNA"/>
</dbReference>
<evidence type="ECO:0000313" key="3">
    <source>
        <dbReference type="Proteomes" id="UP000675747"/>
    </source>
</evidence>
<dbReference type="RefSeq" id="WP_211925381.1">
    <property type="nucleotide sequence ID" value="NZ_JAGQFT020000004.1"/>
</dbReference>
<evidence type="ECO:0000313" key="1">
    <source>
        <dbReference type="EMBL" id="MBR0561412.1"/>
    </source>
</evidence>
<proteinExistence type="predicted"/>
<reference evidence="2 3" key="1">
    <citation type="journal article" date="2021" name="Microbiol. Resour. Announc.">
        <title>Draft Genome Sequence of Coralloluteibacterium stylophorae LMG 29479T.</title>
        <authorList>
            <person name="Karlyshev A.V."/>
            <person name="Kudryashova E.B."/>
            <person name="Ariskina E.V."/>
            <person name="Conroy A.P."/>
            <person name="Abidueva E.Y."/>
        </authorList>
    </citation>
    <scope>NUCLEOTIDE SEQUENCE [LARGE SCALE GENOMIC DNA]</scope>
    <source>
        <strain evidence="2 3">LMG 29479</strain>
    </source>
</reference>
<reference evidence="1" key="2">
    <citation type="submission" date="2021-04" db="EMBL/GenBank/DDBJ databases">
        <authorList>
            <person name="Karlyshev A.V."/>
        </authorList>
    </citation>
    <scope>NUCLEOTIDE SEQUENCE</scope>
    <source>
        <strain evidence="1">LMG 29479</strain>
    </source>
</reference>
<dbReference type="Pfam" id="PF26363">
    <property type="entry name" value="Phospholipase-like"/>
    <property type="match status" value="1"/>
</dbReference>
<dbReference type="InterPro" id="IPR029058">
    <property type="entry name" value="AB_hydrolase_fold"/>
</dbReference>
<sequence>MHVQSSSSSLPRLDDVAGAAARSALLGTADTVPPAPLQAAGRYAPEASYHPQVQALQGGFDVAAAGTAANQGPSFDARVRGQDAQAVDLELAQMAQDVYELGSSGIAGWNRLDDGELMAAGIDPAALEDSSTGFRAAIYTNGDGDHVLAFAGTDATSLRDWAANLGQGLGMDTSQYNQAVALAKDAKLAFGDDLVITGHSLGGGLASSAAIATDSAAVTFNAAGLTDSTLRRIGVDPAAAKQQAEDGGIRRYAVADDILTDKQEHDIPTRWVMADAVGHKIELDNPDPMSWWEHAIPGKGLVHSINSHLMGAVLDALGGQEPWN</sequence>
<keyword evidence="3" id="KW-1185">Reference proteome</keyword>
<organism evidence="1">
    <name type="scientific">Coralloluteibacterium stylophorae</name>
    <dbReference type="NCBI Taxonomy" id="1776034"/>
    <lineage>
        <taxon>Bacteria</taxon>
        <taxon>Pseudomonadati</taxon>
        <taxon>Pseudomonadota</taxon>
        <taxon>Gammaproteobacteria</taxon>
        <taxon>Lysobacterales</taxon>
        <taxon>Lysobacteraceae</taxon>
        <taxon>Coralloluteibacterium</taxon>
    </lineage>
</organism>
<dbReference type="SUPFAM" id="SSF53474">
    <property type="entry name" value="alpha/beta-Hydrolases"/>
    <property type="match status" value="1"/>
</dbReference>
<dbReference type="Gene3D" id="3.40.50.1820">
    <property type="entry name" value="alpha/beta hydrolase"/>
    <property type="match status" value="1"/>
</dbReference>
<comment type="caution">
    <text evidence="1">The sequence shown here is derived from an EMBL/GenBank/DDBJ whole genome shotgun (WGS) entry which is preliminary data.</text>
</comment>
<dbReference type="Proteomes" id="UP000675747">
    <property type="component" value="Unassembled WGS sequence"/>
</dbReference>
<name>A0A8J8AWK6_9GAMM</name>
<dbReference type="AlphaFoldDB" id="A0A8J8AWK6"/>
<accession>A0A8J8AWK6</accession>
<gene>
    <name evidence="2" type="ORF">KB893_008355</name>
    <name evidence="1" type="ORF">KB893_02585</name>
</gene>
<evidence type="ECO:0000313" key="2">
    <source>
        <dbReference type="EMBL" id="MBS7457148.1"/>
    </source>
</evidence>
<dbReference type="EMBL" id="JAGQFT010000009">
    <property type="protein sequence ID" value="MBR0561412.1"/>
    <property type="molecule type" value="Genomic_DNA"/>
</dbReference>